<proteinExistence type="predicted"/>
<dbReference type="RefSeq" id="WP_182410778.1">
    <property type="nucleotide sequence ID" value="NZ_JABXRP010000001.1"/>
</dbReference>
<gene>
    <name evidence="3" type="ORF">HV056_08515</name>
</gene>
<evidence type="ECO:0000256" key="1">
    <source>
        <dbReference type="SAM" id="Coils"/>
    </source>
</evidence>
<comment type="caution">
    <text evidence="3">The sequence shown here is derived from an EMBL/GenBank/DDBJ whole genome shotgun (WGS) entry which is preliminary data.</text>
</comment>
<sequence>MATNEFKPFSIAGGANVISQAEYEALAALSTGFSSGVAKANEINKVLRQASFIAAALAQFVSDKTNADVLDDGSLNGFITKLTNALNKLSQPLDDTLTALAGLNGAANKLPYFTGVDVMALTDISQTGRDILGKASADAVNQYLGLGTAAKKNTGSNPGDVVTAASDQPVYNSTLPTSGYTSTAPSGYFSSATVTAGDTLVRVVGLTAHNVAGNWTIVNSYGSHFGTGGSIQPEDAAHVLVSTDGASYTRRWYFYNNGTLNGPNGLFADQAWVNGKVGTIDGAVLLGSGINVQKVQVPDLPNIGYTSASTRGMFATNTVATDSVTKAVNVQLTKPGTGGWGLGMSYGTYVGASGSVNDVAHLLCASDGASYSKRWWFYNNGNLVGPSGNMASQNWVSTNFAPIGSDVAIKDNVEPIKLDDALTFVRNNQTYSWDYKADGRHYVGFITEELKRDNPELVYAIGDMEINGEIIKGVEGTSAGNIAAGYLFPVVKHLLERAETAEGKLKDLEARIAAFEGVKA</sequence>
<dbReference type="InterPro" id="IPR030392">
    <property type="entry name" value="S74_ICA"/>
</dbReference>
<organism evidence="3 4">
    <name type="scientific">Enterobacter asburiae</name>
    <dbReference type="NCBI Taxonomy" id="61645"/>
    <lineage>
        <taxon>Bacteria</taxon>
        <taxon>Pseudomonadati</taxon>
        <taxon>Pseudomonadota</taxon>
        <taxon>Gammaproteobacteria</taxon>
        <taxon>Enterobacterales</taxon>
        <taxon>Enterobacteriaceae</taxon>
        <taxon>Enterobacter</taxon>
        <taxon>Enterobacter cloacae complex</taxon>
    </lineage>
</organism>
<keyword evidence="1" id="KW-0175">Coiled coil</keyword>
<dbReference type="Proteomes" id="UP000533461">
    <property type="component" value="Unassembled WGS sequence"/>
</dbReference>
<dbReference type="EMBL" id="JABXRP010000001">
    <property type="protein sequence ID" value="MBA8076596.1"/>
    <property type="molecule type" value="Genomic_DNA"/>
</dbReference>
<feature type="domain" description="Peptidase S74" evidence="2">
    <location>
        <begin position="405"/>
        <end position="512"/>
    </location>
</feature>
<dbReference type="AlphaFoldDB" id="A0A7W3HD40"/>
<protein>
    <submittedName>
        <fullName evidence="3">Tail fiber domain-containing protein</fullName>
    </submittedName>
</protein>
<dbReference type="PROSITE" id="PS51688">
    <property type="entry name" value="ICA"/>
    <property type="match status" value="1"/>
</dbReference>
<dbReference type="Pfam" id="PF13884">
    <property type="entry name" value="Peptidase_S74"/>
    <property type="match status" value="1"/>
</dbReference>
<feature type="coiled-coil region" evidence="1">
    <location>
        <begin position="491"/>
        <end position="518"/>
    </location>
</feature>
<accession>A0A7W3HD40</accession>
<evidence type="ECO:0000313" key="4">
    <source>
        <dbReference type="Proteomes" id="UP000533461"/>
    </source>
</evidence>
<name>A0A7W3HD40_ENTAS</name>
<reference evidence="3 4" key="1">
    <citation type="submission" date="2020-06" db="EMBL/GenBank/DDBJ databases">
        <title>REHAB project genomes.</title>
        <authorList>
            <person name="Shaw L.P."/>
        </authorList>
    </citation>
    <scope>NUCLEOTIDE SEQUENCE [LARGE SCALE GENOMIC DNA]</scope>
    <source>
        <strain evidence="3 4">RHBSTW-00074</strain>
    </source>
</reference>
<evidence type="ECO:0000313" key="3">
    <source>
        <dbReference type="EMBL" id="MBA8076596.1"/>
    </source>
</evidence>
<evidence type="ECO:0000259" key="2">
    <source>
        <dbReference type="PROSITE" id="PS51688"/>
    </source>
</evidence>